<evidence type="ECO:0000313" key="7">
    <source>
        <dbReference type="Proteomes" id="UP000239614"/>
    </source>
</evidence>
<sequence length="295" mass="35397">MYKFSFVILHYLSYDYTNDCINSILKNLFYDNYYIVVVDNASTNDSFDRLNEKYKNNKKIYFLRNEKNLGFAKGNNIGYKYAKYILKSDFIILLNNDTIIEQKDTLKNIINIYEINKFYLMGPDIIGLDGKHQNPQSLSLLKEESLIRYMNKLKFKIVLSYLNLDGFASYIYGMIKKKFKKDLIFYDKELVNVQLHGACLIFSPLYLKKFDGLYDKTFLDMEEHILYYTLMRENLMTLYSPEIKIIHREYGSTKTMFKSSSKSRRFRYKTRLESTKILLKYMKNYESEKYNFMII</sequence>
<name>A0A2T0ALN4_9CLOT</name>
<dbReference type="SUPFAM" id="SSF53448">
    <property type="entry name" value="Nucleotide-diphospho-sugar transferases"/>
    <property type="match status" value="1"/>
</dbReference>
<evidence type="ECO:0000313" key="6">
    <source>
        <dbReference type="EMBL" id="PRR69659.1"/>
    </source>
</evidence>
<comment type="pathway">
    <text evidence="1">Cell wall biogenesis; cell wall polysaccharide biosynthesis.</text>
</comment>
<evidence type="ECO:0000256" key="4">
    <source>
        <dbReference type="ARBA" id="ARBA00022679"/>
    </source>
</evidence>
<evidence type="ECO:0000256" key="1">
    <source>
        <dbReference type="ARBA" id="ARBA00004776"/>
    </source>
</evidence>
<proteinExistence type="inferred from homology"/>
<keyword evidence="7" id="KW-1185">Reference proteome</keyword>
<dbReference type="AlphaFoldDB" id="A0A2T0ALN4"/>
<feature type="domain" description="Glycosyltransferase 2-like" evidence="5">
    <location>
        <begin position="5"/>
        <end position="148"/>
    </location>
</feature>
<dbReference type="PANTHER" id="PTHR43179:SF12">
    <property type="entry name" value="GALACTOFURANOSYLTRANSFERASE GLFT2"/>
    <property type="match status" value="1"/>
</dbReference>
<comment type="caution">
    <text evidence="6">The sequence shown here is derived from an EMBL/GenBank/DDBJ whole genome shotgun (WGS) entry which is preliminary data.</text>
</comment>
<organism evidence="6 7">
    <name type="scientific">Clostridium thermopalmarium DSM 5974</name>
    <dbReference type="NCBI Taxonomy" id="1121340"/>
    <lineage>
        <taxon>Bacteria</taxon>
        <taxon>Bacillati</taxon>
        <taxon>Bacillota</taxon>
        <taxon>Clostridia</taxon>
        <taxon>Eubacteriales</taxon>
        <taxon>Clostridiaceae</taxon>
        <taxon>Clostridium</taxon>
    </lineage>
</organism>
<dbReference type="Pfam" id="PF00535">
    <property type="entry name" value="Glycos_transf_2"/>
    <property type="match status" value="1"/>
</dbReference>
<dbReference type="Gene3D" id="3.90.550.10">
    <property type="entry name" value="Spore Coat Polysaccharide Biosynthesis Protein SpsA, Chain A"/>
    <property type="match status" value="1"/>
</dbReference>
<dbReference type="InterPro" id="IPR001173">
    <property type="entry name" value="Glyco_trans_2-like"/>
</dbReference>
<evidence type="ECO:0000256" key="2">
    <source>
        <dbReference type="ARBA" id="ARBA00006739"/>
    </source>
</evidence>
<dbReference type="RefSeq" id="WP_106024728.1">
    <property type="nucleotide sequence ID" value="NZ_PVXN01000063.1"/>
</dbReference>
<dbReference type="OrthoDB" id="9813495at2"/>
<accession>A0A2T0ALN4</accession>
<evidence type="ECO:0000256" key="3">
    <source>
        <dbReference type="ARBA" id="ARBA00022676"/>
    </source>
</evidence>
<dbReference type="EMBL" id="PVXN01000063">
    <property type="protein sequence ID" value="PRR69659.1"/>
    <property type="molecule type" value="Genomic_DNA"/>
</dbReference>
<keyword evidence="3" id="KW-0328">Glycosyltransferase</keyword>
<reference evidence="6 7" key="1">
    <citation type="submission" date="2018-03" db="EMBL/GenBank/DDBJ databases">
        <title>Genome sequence of Clostridium thermopalmarium DSM 5974.</title>
        <authorList>
            <person name="Poehlein A."/>
            <person name="Daniel R."/>
        </authorList>
    </citation>
    <scope>NUCLEOTIDE SEQUENCE [LARGE SCALE GENOMIC DNA]</scope>
    <source>
        <strain evidence="6 7">DSM 5974</strain>
    </source>
</reference>
<dbReference type="GO" id="GO:0016757">
    <property type="term" value="F:glycosyltransferase activity"/>
    <property type="evidence" value="ECO:0007669"/>
    <property type="project" value="UniProtKB-KW"/>
</dbReference>
<keyword evidence="4 6" id="KW-0808">Transferase</keyword>
<dbReference type="PANTHER" id="PTHR43179">
    <property type="entry name" value="RHAMNOSYLTRANSFERASE WBBL"/>
    <property type="match status" value="1"/>
</dbReference>
<gene>
    <name evidence="6" type="ORF">CPAL_24260</name>
</gene>
<protein>
    <submittedName>
        <fullName evidence="6">N-glycosyltransferase</fullName>
    </submittedName>
</protein>
<dbReference type="Proteomes" id="UP000239614">
    <property type="component" value="Unassembled WGS sequence"/>
</dbReference>
<comment type="similarity">
    <text evidence="2">Belongs to the glycosyltransferase 2 family.</text>
</comment>
<evidence type="ECO:0000259" key="5">
    <source>
        <dbReference type="Pfam" id="PF00535"/>
    </source>
</evidence>
<dbReference type="InterPro" id="IPR029044">
    <property type="entry name" value="Nucleotide-diphossugar_trans"/>
</dbReference>